<accession>A0A1Y6BWE1</accession>
<keyword evidence="8" id="KW-1185">Reference proteome</keyword>
<protein>
    <submittedName>
        <fullName evidence="7">Threonine/homoserine/homoserine lactone efflux protein</fullName>
    </submittedName>
</protein>
<dbReference type="InterPro" id="IPR001123">
    <property type="entry name" value="LeuE-type"/>
</dbReference>
<feature type="transmembrane region" description="Helical" evidence="6">
    <location>
        <begin position="6"/>
        <end position="25"/>
    </location>
</feature>
<dbReference type="Pfam" id="PF01810">
    <property type="entry name" value="LysE"/>
    <property type="match status" value="1"/>
</dbReference>
<feature type="transmembrane region" description="Helical" evidence="6">
    <location>
        <begin position="177"/>
        <end position="195"/>
    </location>
</feature>
<proteinExistence type="predicted"/>
<evidence type="ECO:0000313" key="7">
    <source>
        <dbReference type="EMBL" id="SMF24625.1"/>
    </source>
</evidence>
<keyword evidence="5 6" id="KW-0472">Membrane</keyword>
<sequence length="209" mass="22414">MNFVPLTLYLMVMTITPGPNNLVLASSGVRFGFSRTLPALLGMALGLACQIAILAVALGHIKELMADLQLWLALAGCSYLLWLAWQMTRAGQPGEAGDAARPMGFAGGVLFNWLNPNVWLMGVNLALLFLPSGMPLWQAGSLFAVVAFMVALPCIGVWAWGGVALARFLRSPRRLAAFNWIMASLLAGMALWLVADKLPAGATDWVPFV</sequence>
<evidence type="ECO:0000313" key="8">
    <source>
        <dbReference type="Proteomes" id="UP000192920"/>
    </source>
</evidence>
<evidence type="ECO:0000256" key="5">
    <source>
        <dbReference type="ARBA" id="ARBA00023136"/>
    </source>
</evidence>
<keyword evidence="4 6" id="KW-1133">Transmembrane helix</keyword>
<feature type="transmembrane region" description="Helical" evidence="6">
    <location>
        <begin position="37"/>
        <end position="58"/>
    </location>
</feature>
<gene>
    <name evidence="7" type="ORF">SAMN02745746_02100</name>
</gene>
<reference evidence="8" key="1">
    <citation type="submission" date="2017-04" db="EMBL/GenBank/DDBJ databases">
        <authorList>
            <person name="Varghese N."/>
            <person name="Submissions S."/>
        </authorList>
    </citation>
    <scope>NUCLEOTIDE SEQUENCE [LARGE SCALE GENOMIC DNA]</scope>
    <source>
        <strain evidence="8">DSM 22618</strain>
    </source>
</reference>
<dbReference type="GO" id="GO:0005886">
    <property type="term" value="C:plasma membrane"/>
    <property type="evidence" value="ECO:0007669"/>
    <property type="project" value="UniProtKB-SubCell"/>
</dbReference>
<dbReference type="PANTHER" id="PTHR30086:SF20">
    <property type="entry name" value="ARGININE EXPORTER PROTEIN ARGO-RELATED"/>
    <property type="match status" value="1"/>
</dbReference>
<dbReference type="RefSeq" id="WP_085276361.1">
    <property type="nucleotide sequence ID" value="NZ_FXAG01000010.1"/>
</dbReference>
<keyword evidence="2" id="KW-1003">Cell membrane</keyword>
<dbReference type="AlphaFoldDB" id="A0A1Y6BWE1"/>
<keyword evidence="3 6" id="KW-0812">Transmembrane</keyword>
<evidence type="ECO:0000256" key="6">
    <source>
        <dbReference type="SAM" id="Phobius"/>
    </source>
</evidence>
<evidence type="ECO:0000256" key="1">
    <source>
        <dbReference type="ARBA" id="ARBA00004651"/>
    </source>
</evidence>
<comment type="subcellular location">
    <subcellularLocation>
        <location evidence="1">Cell membrane</location>
        <topology evidence="1">Multi-pass membrane protein</topology>
    </subcellularLocation>
</comment>
<dbReference type="Proteomes" id="UP000192920">
    <property type="component" value="Unassembled WGS sequence"/>
</dbReference>
<evidence type="ECO:0000256" key="3">
    <source>
        <dbReference type="ARBA" id="ARBA00022692"/>
    </source>
</evidence>
<feature type="transmembrane region" description="Helical" evidence="6">
    <location>
        <begin position="142"/>
        <end position="165"/>
    </location>
</feature>
<dbReference type="GO" id="GO:0015171">
    <property type="term" value="F:amino acid transmembrane transporter activity"/>
    <property type="evidence" value="ECO:0007669"/>
    <property type="project" value="TreeGrafter"/>
</dbReference>
<evidence type="ECO:0000256" key="4">
    <source>
        <dbReference type="ARBA" id="ARBA00022989"/>
    </source>
</evidence>
<organism evidence="7 8">
    <name type="scientific">Pseudogulbenkiania subflava DSM 22618</name>
    <dbReference type="NCBI Taxonomy" id="1123014"/>
    <lineage>
        <taxon>Bacteria</taxon>
        <taxon>Pseudomonadati</taxon>
        <taxon>Pseudomonadota</taxon>
        <taxon>Betaproteobacteria</taxon>
        <taxon>Neisseriales</taxon>
        <taxon>Chromobacteriaceae</taxon>
        <taxon>Pseudogulbenkiania</taxon>
    </lineage>
</organism>
<dbReference type="EMBL" id="FXAG01000010">
    <property type="protein sequence ID" value="SMF24625.1"/>
    <property type="molecule type" value="Genomic_DNA"/>
</dbReference>
<evidence type="ECO:0000256" key="2">
    <source>
        <dbReference type="ARBA" id="ARBA00022475"/>
    </source>
</evidence>
<dbReference type="GO" id="GO:0033228">
    <property type="term" value="P:cysteine export across plasma membrane"/>
    <property type="evidence" value="ECO:0007669"/>
    <property type="project" value="TreeGrafter"/>
</dbReference>
<dbReference type="STRING" id="1123014.SAMN02745746_02100"/>
<dbReference type="PANTHER" id="PTHR30086">
    <property type="entry name" value="ARGININE EXPORTER PROTEIN ARGO"/>
    <property type="match status" value="1"/>
</dbReference>
<feature type="transmembrane region" description="Helical" evidence="6">
    <location>
        <begin position="70"/>
        <end position="88"/>
    </location>
</feature>
<feature type="transmembrane region" description="Helical" evidence="6">
    <location>
        <begin position="109"/>
        <end position="130"/>
    </location>
</feature>
<name>A0A1Y6BWE1_9NEIS</name>